<dbReference type="InterPro" id="IPR006311">
    <property type="entry name" value="TAT_signal"/>
</dbReference>
<name>A0A6B0YX03_9CHLR</name>
<gene>
    <name evidence="2" type="ORF">F4Y42_14750</name>
</gene>
<dbReference type="SUPFAM" id="SSF53850">
    <property type="entry name" value="Periplasmic binding protein-like II"/>
    <property type="match status" value="1"/>
</dbReference>
<evidence type="ECO:0000313" key="2">
    <source>
        <dbReference type="EMBL" id="MXY94695.1"/>
    </source>
</evidence>
<accession>A0A6B0YX03</accession>
<dbReference type="PANTHER" id="PTHR43649">
    <property type="entry name" value="ARABINOSE-BINDING PROTEIN-RELATED"/>
    <property type="match status" value="1"/>
</dbReference>
<feature type="signal peptide" evidence="1">
    <location>
        <begin position="1"/>
        <end position="31"/>
    </location>
</feature>
<dbReference type="AlphaFoldDB" id="A0A6B0YX03"/>
<dbReference type="InterPro" id="IPR050490">
    <property type="entry name" value="Bact_solute-bd_prot1"/>
</dbReference>
<protein>
    <submittedName>
        <fullName evidence="2">Extracellular solute-binding protein</fullName>
    </submittedName>
</protein>
<dbReference type="PROSITE" id="PS51257">
    <property type="entry name" value="PROKAR_LIPOPROTEIN"/>
    <property type="match status" value="1"/>
</dbReference>
<dbReference type="Pfam" id="PF01547">
    <property type="entry name" value="SBP_bac_1"/>
    <property type="match status" value="1"/>
</dbReference>
<dbReference type="PROSITE" id="PS51318">
    <property type="entry name" value="TAT"/>
    <property type="match status" value="1"/>
</dbReference>
<keyword evidence="1" id="KW-0732">Signal</keyword>
<dbReference type="EMBL" id="VXRG01000121">
    <property type="protein sequence ID" value="MXY94695.1"/>
    <property type="molecule type" value="Genomic_DNA"/>
</dbReference>
<feature type="chain" id="PRO_5025536545" evidence="1">
    <location>
        <begin position="32"/>
        <end position="465"/>
    </location>
</feature>
<evidence type="ECO:0000256" key="1">
    <source>
        <dbReference type="SAM" id="SignalP"/>
    </source>
</evidence>
<reference evidence="2" key="1">
    <citation type="submission" date="2019-09" db="EMBL/GenBank/DDBJ databases">
        <title>Characterisation of the sponge microbiome using genome-centric metagenomics.</title>
        <authorList>
            <person name="Engelberts J.P."/>
            <person name="Robbins S.J."/>
            <person name="De Goeij J.M."/>
            <person name="Aranda M."/>
            <person name="Bell S.C."/>
            <person name="Webster N.S."/>
        </authorList>
    </citation>
    <scope>NUCLEOTIDE SEQUENCE</scope>
    <source>
        <strain evidence="2">SB0664_bin_27</strain>
    </source>
</reference>
<organism evidence="2">
    <name type="scientific">Caldilineaceae bacterium SB0664_bin_27</name>
    <dbReference type="NCBI Taxonomy" id="2605260"/>
    <lineage>
        <taxon>Bacteria</taxon>
        <taxon>Bacillati</taxon>
        <taxon>Chloroflexota</taxon>
        <taxon>Caldilineae</taxon>
        <taxon>Caldilineales</taxon>
        <taxon>Caldilineaceae</taxon>
    </lineage>
</organism>
<dbReference type="Gene3D" id="3.40.190.10">
    <property type="entry name" value="Periplasmic binding protein-like II"/>
    <property type="match status" value="1"/>
</dbReference>
<dbReference type="InterPro" id="IPR006059">
    <property type="entry name" value="SBP"/>
</dbReference>
<dbReference type="PANTHER" id="PTHR43649:SF12">
    <property type="entry name" value="DIACETYLCHITOBIOSE BINDING PROTEIN DASA"/>
    <property type="match status" value="1"/>
</dbReference>
<comment type="caution">
    <text evidence="2">The sequence shown here is derived from an EMBL/GenBank/DDBJ whole genome shotgun (WGS) entry which is preliminary data.</text>
</comment>
<proteinExistence type="predicted"/>
<sequence length="465" mass="50703">MKVSKERVSRRDFLRLSAVTALSGIGATALAACAPAPGQGASGDMAADEPAMAQQTITYWDWWGPAANETSKALFDRLPVALGESNPELELNYQNVPFGEYFVKFLAAHAADDTPDVMHSSVYWGRDFFDRGALLDLTPNIEITPDLAPENFLDGALLQATKGPAQYGVLGEGPDSNQIFFNTDLFDEAGVTTDPDEIATWGWADFTDAAKELTKRDGDEVVQSGFLIATPTAQTLSVWASCHDVGFYSKNDAGIENGIGFNEKNAAVNGLKWFLDMLHVHQVSQPIAPERQDWAQFQQGKTAMAASGPWKYGPLTNDLPDLNWFTMLWPAAPVDGGKQGSAHWNNMLVVPTKSPNKDAGWAFLEFWCGLGWMLERFAIGSWLAPRKDFYETPEYKAALQELPVLQMVPLASAAGTPLVYIQQSALDAVIKPILEAAILQETEPEAAIEQLVAECTEVMVNAGYS</sequence>